<dbReference type="EMBL" id="JYDJ01002008">
    <property type="protein sequence ID" value="KRX31056.1"/>
    <property type="molecule type" value="Genomic_DNA"/>
</dbReference>
<sequence>MRYSLKKPRLVQYFVGFILLGTNFHRLFLLVVQRAILLDLQFVVLLVFLI</sequence>
<gene>
    <name evidence="1" type="ORF">T05_10844</name>
</gene>
<organism evidence="1 2">
    <name type="scientific">Trichinella murrelli</name>
    <dbReference type="NCBI Taxonomy" id="144512"/>
    <lineage>
        <taxon>Eukaryota</taxon>
        <taxon>Metazoa</taxon>
        <taxon>Ecdysozoa</taxon>
        <taxon>Nematoda</taxon>
        <taxon>Enoplea</taxon>
        <taxon>Dorylaimia</taxon>
        <taxon>Trichinellida</taxon>
        <taxon>Trichinellidae</taxon>
        <taxon>Trichinella</taxon>
    </lineage>
</organism>
<accession>A0A0V0SW67</accession>
<name>A0A0V0SW67_9BILA</name>
<evidence type="ECO:0000313" key="1">
    <source>
        <dbReference type="EMBL" id="KRX31056.1"/>
    </source>
</evidence>
<reference evidence="1 2" key="1">
    <citation type="submission" date="2015-01" db="EMBL/GenBank/DDBJ databases">
        <title>Evolution of Trichinella species and genotypes.</title>
        <authorList>
            <person name="Korhonen P.K."/>
            <person name="Edoardo P."/>
            <person name="Giuseppe L.R."/>
            <person name="Gasser R.B."/>
        </authorList>
    </citation>
    <scope>NUCLEOTIDE SEQUENCE [LARGE SCALE GENOMIC DNA]</scope>
    <source>
        <strain evidence="1">ISS417</strain>
    </source>
</reference>
<proteinExistence type="predicted"/>
<protein>
    <submittedName>
        <fullName evidence="1">Uncharacterized protein</fullName>
    </submittedName>
</protein>
<dbReference type="AlphaFoldDB" id="A0A0V0SW67"/>
<dbReference type="Proteomes" id="UP000055048">
    <property type="component" value="Unassembled WGS sequence"/>
</dbReference>
<comment type="caution">
    <text evidence="1">The sequence shown here is derived from an EMBL/GenBank/DDBJ whole genome shotgun (WGS) entry which is preliminary data.</text>
</comment>
<keyword evidence="2" id="KW-1185">Reference proteome</keyword>
<evidence type="ECO:0000313" key="2">
    <source>
        <dbReference type="Proteomes" id="UP000055048"/>
    </source>
</evidence>